<accession>A0A941W0R4</accession>
<evidence type="ECO:0000313" key="1">
    <source>
        <dbReference type="EMBL" id="MBS1257562.1"/>
    </source>
</evidence>
<dbReference type="EMBL" id="JAANXD010000027">
    <property type="protein sequence ID" value="MBS1257562.1"/>
    <property type="molecule type" value="Genomic_DNA"/>
</dbReference>
<name>A0A941W0R4_9BACT</name>
<gene>
    <name evidence="1" type="ORF">MAG551_00606</name>
</gene>
<reference evidence="1" key="1">
    <citation type="journal article" date="2021" name="ISME J.">
        <title>Fine-scale metabolic discontinuity in a stratified prokaryote microbiome of a Red Sea deep halocline.</title>
        <authorList>
            <person name="Michoud G."/>
            <person name="Ngugi D.K."/>
            <person name="Barozzi A."/>
            <person name="Merlino G."/>
            <person name="Calleja M.L."/>
            <person name="Delgado-Huertas A."/>
            <person name="Moran X.A.G."/>
            <person name="Daffonchio D."/>
        </authorList>
    </citation>
    <scope>NUCLEOTIDE SEQUENCE</scope>
    <source>
        <strain evidence="1">SuakinDeep_MAG55_1</strain>
    </source>
</reference>
<dbReference type="Proteomes" id="UP000722750">
    <property type="component" value="Unassembled WGS sequence"/>
</dbReference>
<sequence length="30" mass="3425">MSLVILVLVDNSDEALKEIDKTVRRVLKIN</sequence>
<proteinExistence type="predicted"/>
<dbReference type="AlphaFoldDB" id="A0A941W0R4"/>
<organism evidence="1 2">
    <name type="scientific">Candidatus Scalindua arabica</name>
    <dbReference type="NCBI Taxonomy" id="1127984"/>
    <lineage>
        <taxon>Bacteria</taxon>
        <taxon>Pseudomonadati</taxon>
        <taxon>Planctomycetota</taxon>
        <taxon>Candidatus Brocadiia</taxon>
        <taxon>Candidatus Brocadiales</taxon>
        <taxon>Candidatus Scalinduaceae</taxon>
        <taxon>Candidatus Scalindua</taxon>
    </lineage>
</organism>
<comment type="caution">
    <text evidence="1">The sequence shown here is derived from an EMBL/GenBank/DDBJ whole genome shotgun (WGS) entry which is preliminary data.</text>
</comment>
<evidence type="ECO:0000313" key="2">
    <source>
        <dbReference type="Proteomes" id="UP000722750"/>
    </source>
</evidence>
<protein>
    <submittedName>
        <fullName evidence="1">Uncharacterized protein</fullName>
    </submittedName>
</protein>